<dbReference type="InterPro" id="IPR036942">
    <property type="entry name" value="Beta-barrel_TonB_sf"/>
</dbReference>
<dbReference type="RefSeq" id="WP_108902983.1">
    <property type="nucleotide sequence ID" value="NZ_CP029187.1"/>
</dbReference>
<keyword evidence="2" id="KW-0472">Membrane</keyword>
<feature type="domain" description="Outer membrane protein beta-barrel" evidence="6">
    <location>
        <begin position="382"/>
        <end position="784"/>
    </location>
</feature>
<evidence type="ECO:0000313" key="7">
    <source>
        <dbReference type="EMBL" id="AWI25188.1"/>
    </source>
</evidence>
<protein>
    <recommendedName>
        <fullName evidence="6">Outer membrane protein beta-barrel domain-containing protein</fullName>
    </recommendedName>
</protein>
<evidence type="ECO:0000259" key="6">
    <source>
        <dbReference type="Pfam" id="PF14905"/>
    </source>
</evidence>
<evidence type="ECO:0000256" key="5">
    <source>
        <dbReference type="SAM" id="SignalP"/>
    </source>
</evidence>
<comment type="subcellular location">
    <subcellularLocation>
        <location evidence="1">Cell outer membrane</location>
    </subcellularLocation>
</comment>
<keyword evidence="8" id="KW-1185">Reference proteome</keyword>
<dbReference type="KEGG" id="fpal:HYN49_04365"/>
<evidence type="ECO:0000256" key="4">
    <source>
        <dbReference type="SAM" id="MobiDB-lite"/>
    </source>
</evidence>
<organism evidence="7 8">
    <name type="scientific">Flavobacterium pallidum</name>
    <dbReference type="NCBI Taxonomy" id="2172098"/>
    <lineage>
        <taxon>Bacteria</taxon>
        <taxon>Pseudomonadati</taxon>
        <taxon>Bacteroidota</taxon>
        <taxon>Flavobacteriia</taxon>
        <taxon>Flavobacteriales</taxon>
        <taxon>Flavobacteriaceae</taxon>
        <taxon>Flavobacterium</taxon>
    </lineage>
</organism>
<dbReference type="AlphaFoldDB" id="A0A2S1SFJ9"/>
<keyword evidence="5" id="KW-0732">Signal</keyword>
<feature type="signal peptide" evidence="5">
    <location>
        <begin position="1"/>
        <end position="22"/>
    </location>
</feature>
<dbReference type="Proteomes" id="UP000244937">
    <property type="component" value="Chromosome"/>
</dbReference>
<gene>
    <name evidence="7" type="ORF">HYN49_04365</name>
</gene>
<keyword evidence="3" id="KW-0998">Cell outer membrane</keyword>
<proteinExistence type="predicted"/>
<evidence type="ECO:0000256" key="3">
    <source>
        <dbReference type="ARBA" id="ARBA00023237"/>
    </source>
</evidence>
<sequence length="812" mass="91204">MFKSTFTLALLILSAYFSWVFGQGSPQGAFTISGSFTSEDPASVIVTLQNALDNTLVKNESADDKGHFVFEHIAVGNYRISITSNGKTAFEGRPFQLTADLNLGTLSAGKETRLEEVTIRKSKPYIERSEGKMILNVDSNIGSAGTSAFEVLEKAPGVNIDANDNITLRGRGGIQIQIDGKSSPMSGTTLANYLKGIPSGVIDKIEFITNPSAKYDASGSAIINIKMKKEKKAGTNGSITSAYGQGRYPKTSNSLNLNHREKKWNTYGTYSFAYRKGFNKLILDRKFYENGNLTGAYEQDNYLKMDFRNHILRAGADYFASPKHTFGIIVSGVSNKFNPNGKNYSDVFDETYTRMSRFETVNHSRENWHNQSVNLNHKFVIDTVGTQLVSDFDYANYGNKTRQDFTTKYLDLDNAEYQNRYLLNGDLRGDLNLFSLKSDFTAILRDKTKIETGAKSSVVKADNNLKFYDMSSGIPVFDDAKSNHFIYEENINAAYVNVSKELGKKWNAYFGLRLENTNITGNQLANNSRFKNNYTQVFPSALLSYAMNDNNSFELNYSRRIDRPSYEQLNPFKFFLDPTTYKEGNPYLDPQTTHSFDFTHIYKQKIYTTITFSRTTDNITGVIAPSDDNPEITVQTDKNLTTADVVGLFSTIPFEITSWWSCNNSLNCYYGFYSGNIANTPIENQGNFNFNINSVHTFKMKNGFSAELTGNYRAREIYAYMDVDPIGYLNLGFQKKFKNKSSLKLTINDVFFTNGTTAVTQFRGYHENFKVNRDTRTAVISYTYNFGGGNGPQPRRAGGAEDIKQRAASVNG</sequence>
<dbReference type="Pfam" id="PF14905">
    <property type="entry name" value="OMP_b-brl_3"/>
    <property type="match status" value="1"/>
</dbReference>
<feature type="region of interest" description="Disordered" evidence="4">
    <location>
        <begin position="790"/>
        <end position="812"/>
    </location>
</feature>
<dbReference type="EMBL" id="CP029187">
    <property type="protein sequence ID" value="AWI25188.1"/>
    <property type="molecule type" value="Genomic_DNA"/>
</dbReference>
<dbReference type="SUPFAM" id="SSF56935">
    <property type="entry name" value="Porins"/>
    <property type="match status" value="1"/>
</dbReference>
<dbReference type="PANTHER" id="PTHR40980">
    <property type="entry name" value="PLUG DOMAIN-CONTAINING PROTEIN"/>
    <property type="match status" value="1"/>
</dbReference>
<dbReference type="GO" id="GO:0009279">
    <property type="term" value="C:cell outer membrane"/>
    <property type="evidence" value="ECO:0007669"/>
    <property type="project" value="UniProtKB-SubCell"/>
</dbReference>
<dbReference type="InterPro" id="IPR041700">
    <property type="entry name" value="OMP_b-brl_3"/>
</dbReference>
<name>A0A2S1SFJ9_9FLAO</name>
<dbReference type="PANTHER" id="PTHR40980:SF4">
    <property type="entry name" value="TONB-DEPENDENT RECEPTOR-LIKE BETA-BARREL DOMAIN-CONTAINING PROTEIN"/>
    <property type="match status" value="1"/>
</dbReference>
<evidence type="ECO:0000313" key="8">
    <source>
        <dbReference type="Proteomes" id="UP000244937"/>
    </source>
</evidence>
<reference evidence="7 8" key="1">
    <citation type="submission" date="2018-05" db="EMBL/GenBank/DDBJ databases">
        <title>Genome sequencing of Flavobacterium sp. HYN0049.</title>
        <authorList>
            <person name="Yi H."/>
            <person name="Baek C."/>
        </authorList>
    </citation>
    <scope>NUCLEOTIDE SEQUENCE [LARGE SCALE GENOMIC DNA]</scope>
    <source>
        <strain evidence="7 8">HYN0049</strain>
    </source>
</reference>
<evidence type="ECO:0000256" key="1">
    <source>
        <dbReference type="ARBA" id="ARBA00004442"/>
    </source>
</evidence>
<dbReference type="Gene3D" id="2.40.170.20">
    <property type="entry name" value="TonB-dependent receptor, beta-barrel domain"/>
    <property type="match status" value="1"/>
</dbReference>
<dbReference type="SUPFAM" id="SSF49478">
    <property type="entry name" value="Cna protein B-type domain"/>
    <property type="match status" value="1"/>
</dbReference>
<evidence type="ECO:0000256" key="2">
    <source>
        <dbReference type="ARBA" id="ARBA00023136"/>
    </source>
</evidence>
<accession>A0A2S1SFJ9</accession>
<feature type="chain" id="PRO_5015571722" description="Outer membrane protein beta-barrel domain-containing protein" evidence="5">
    <location>
        <begin position="23"/>
        <end position="812"/>
    </location>
</feature>
<dbReference type="OrthoDB" id="8764943at2"/>